<accession>A0AC34QUU8</accession>
<organism evidence="1 2">
    <name type="scientific">Panagrolaimus sp. JU765</name>
    <dbReference type="NCBI Taxonomy" id="591449"/>
    <lineage>
        <taxon>Eukaryota</taxon>
        <taxon>Metazoa</taxon>
        <taxon>Ecdysozoa</taxon>
        <taxon>Nematoda</taxon>
        <taxon>Chromadorea</taxon>
        <taxon>Rhabditida</taxon>
        <taxon>Tylenchina</taxon>
        <taxon>Panagrolaimomorpha</taxon>
        <taxon>Panagrolaimoidea</taxon>
        <taxon>Panagrolaimidae</taxon>
        <taxon>Panagrolaimus</taxon>
    </lineage>
</organism>
<reference evidence="2" key="1">
    <citation type="submission" date="2022-11" db="UniProtKB">
        <authorList>
            <consortium name="WormBaseParasite"/>
        </authorList>
    </citation>
    <scope>IDENTIFICATION</scope>
</reference>
<dbReference type="Proteomes" id="UP000887576">
    <property type="component" value="Unplaced"/>
</dbReference>
<proteinExistence type="predicted"/>
<dbReference type="WBParaSite" id="JU765_v2.g19633.t1">
    <property type="protein sequence ID" value="JU765_v2.g19633.t1"/>
    <property type="gene ID" value="JU765_v2.g19633"/>
</dbReference>
<sequence length="283" mass="32689">MTEEMVRDLEQIKHTVETFQRDLPRNQIQSETQTSSVKIVTPIYKLQEKQPGSEIRMGGSHLHTEKIASQNGDYKAERSSEQFRMQIIDPKVNSNAHIPSQTGSLPNYGKRTVGDFPSEHGKRSLLNLDPLEQRRIRSVQSRPITTSTYLTESLDRHREMEASKLRQFLKASEDDANKPWNKPAWPGPKANDDTGESMRELELIRKKIDTLQKRVMKRTQSMGELMLDKTPKKEGNKEPQKTPDTGWLVKLRTNRYLQNLKNNQPSRAFSVGDLRSQRDHTEQ</sequence>
<protein>
    <submittedName>
        <fullName evidence="2">Uncharacterized protein</fullName>
    </submittedName>
</protein>
<name>A0AC34QUU8_9BILA</name>
<evidence type="ECO:0000313" key="2">
    <source>
        <dbReference type="WBParaSite" id="JU765_v2.g19633.t1"/>
    </source>
</evidence>
<evidence type="ECO:0000313" key="1">
    <source>
        <dbReference type="Proteomes" id="UP000887576"/>
    </source>
</evidence>